<evidence type="ECO:0000313" key="3">
    <source>
        <dbReference type="EMBL" id="OKH23044.1"/>
    </source>
</evidence>
<dbReference type="GO" id="GO:0016757">
    <property type="term" value="F:glycosyltransferase activity"/>
    <property type="evidence" value="ECO:0007669"/>
    <property type="project" value="InterPro"/>
</dbReference>
<dbReference type="PANTHER" id="PTHR12526">
    <property type="entry name" value="GLYCOSYLTRANSFERASE"/>
    <property type="match status" value="1"/>
</dbReference>
<dbReference type="EMBL" id="MRCB01000011">
    <property type="protein sequence ID" value="OKH23044.1"/>
    <property type="molecule type" value="Genomic_DNA"/>
</dbReference>
<dbReference type="Gene3D" id="3.40.50.2000">
    <property type="entry name" value="Glycogen Phosphorylase B"/>
    <property type="match status" value="2"/>
</dbReference>
<accession>A0A1U7HHL2</accession>
<gene>
    <name evidence="3" type="ORF">NIES593_11340</name>
</gene>
<keyword evidence="3" id="KW-0808">Transferase</keyword>
<dbReference type="PANTHER" id="PTHR12526:SF636">
    <property type="entry name" value="BLL3647 PROTEIN"/>
    <property type="match status" value="1"/>
</dbReference>
<dbReference type="Proteomes" id="UP000186868">
    <property type="component" value="Unassembled WGS sequence"/>
</dbReference>
<dbReference type="STRING" id="1921803.NIES593_11340"/>
<feature type="domain" description="Glycosyl transferase family 1" evidence="1">
    <location>
        <begin position="199"/>
        <end position="359"/>
    </location>
</feature>
<comment type="caution">
    <text evidence="3">The sequence shown here is derived from an EMBL/GenBank/DDBJ whole genome shotgun (WGS) entry which is preliminary data.</text>
</comment>
<dbReference type="InterPro" id="IPR028098">
    <property type="entry name" value="Glyco_trans_4-like_N"/>
</dbReference>
<feature type="domain" description="Glycosyltransferase subfamily 4-like N-terminal" evidence="2">
    <location>
        <begin position="21"/>
        <end position="177"/>
    </location>
</feature>
<dbReference type="InterPro" id="IPR001296">
    <property type="entry name" value="Glyco_trans_1"/>
</dbReference>
<organism evidence="3 4">
    <name type="scientific">Hydrococcus rivularis NIES-593</name>
    <dbReference type="NCBI Taxonomy" id="1921803"/>
    <lineage>
        <taxon>Bacteria</taxon>
        <taxon>Bacillati</taxon>
        <taxon>Cyanobacteriota</taxon>
        <taxon>Cyanophyceae</taxon>
        <taxon>Pleurocapsales</taxon>
        <taxon>Hydrococcaceae</taxon>
        <taxon>Hydrococcus</taxon>
    </lineage>
</organism>
<protein>
    <submittedName>
        <fullName evidence="3">Group 1 glycosyl transferase</fullName>
    </submittedName>
</protein>
<dbReference type="Pfam" id="PF00534">
    <property type="entry name" value="Glycos_transf_1"/>
    <property type="match status" value="1"/>
</dbReference>
<dbReference type="SUPFAM" id="SSF53756">
    <property type="entry name" value="UDP-Glycosyltransferase/glycogen phosphorylase"/>
    <property type="match status" value="1"/>
</dbReference>
<evidence type="ECO:0000259" key="2">
    <source>
        <dbReference type="Pfam" id="PF13579"/>
    </source>
</evidence>
<keyword evidence="4" id="KW-1185">Reference proteome</keyword>
<dbReference type="AlphaFoldDB" id="A0A1U7HHL2"/>
<sequence length="385" mass="42904">MNIYLYLKMFPPFGDGEAMNNGAVKYVSGFAAGLVSCGAQVTVLCEGSLSRDASDSSYQTDAGYEIKWFANPSKHMSFNISNGLRNYIQNDMKSGLVVINGIFHPSVYAISRLLARQNIPYIASPLDPYHPSIFAKNAYLKWPYWYFLERRMLKQAKAIQLLDIRHTEWLHRLGVRTPTIETPCSFSAENVPPESALQWRDNDEDPQILFLGRIDAHNKGLDLLLDAFAQISEATNARLVIQGPDNGDRKALEQRAAELSISQRVSFLGPDFDRRASSIAGECDIFCIPSRFEGFSLAALEAMLAGRVLLVSEVAGIAPHVKASGCGVLVMPEVAAIKKGLLELVALRPQWRDMGLRGRDYVLNNLQWNKIASTALEHYQKLIHL</sequence>
<evidence type="ECO:0000259" key="1">
    <source>
        <dbReference type="Pfam" id="PF00534"/>
    </source>
</evidence>
<dbReference type="OrthoDB" id="9813638at2"/>
<dbReference type="RefSeq" id="WP_073599676.1">
    <property type="nucleotide sequence ID" value="NZ_MRCB01000011.1"/>
</dbReference>
<evidence type="ECO:0000313" key="4">
    <source>
        <dbReference type="Proteomes" id="UP000186868"/>
    </source>
</evidence>
<name>A0A1U7HHL2_9CYAN</name>
<dbReference type="Pfam" id="PF13579">
    <property type="entry name" value="Glyco_trans_4_4"/>
    <property type="match status" value="1"/>
</dbReference>
<reference evidence="3 4" key="1">
    <citation type="submission" date="2016-11" db="EMBL/GenBank/DDBJ databases">
        <title>Draft Genome Sequences of Nine Cyanobacterial Strains from Diverse Habitats.</title>
        <authorList>
            <person name="Zhu T."/>
            <person name="Hou S."/>
            <person name="Lu X."/>
            <person name="Hess W.R."/>
        </authorList>
    </citation>
    <scope>NUCLEOTIDE SEQUENCE [LARGE SCALE GENOMIC DNA]</scope>
    <source>
        <strain evidence="3 4">NIES-593</strain>
    </source>
</reference>
<proteinExistence type="predicted"/>